<dbReference type="STRING" id="1860102.ACCAA_1160020"/>
<dbReference type="AlphaFoldDB" id="A0A1A8XFA8"/>
<name>A0A1A8XFA8_9PROT</name>
<reference evidence="2" key="1">
    <citation type="submission" date="2016-06" db="EMBL/GenBank/DDBJ databases">
        <authorList>
            <person name="McIlroy S.J."/>
            <person name="Karst S.M."/>
            <person name="Albertsen M."/>
        </authorList>
    </citation>
    <scope>NUCLEOTIDE SEQUENCE [LARGE SCALE GENOMIC DNA]</scope>
</reference>
<proteinExistence type="predicted"/>
<sequence>MPKVCVVGPARHPTSCSTSLMVRALPCCASCIMRGTFSVSRFDDTEKGREGVYWRINRVLSAKGRVTPDTKPYQRAGVTDLAHIIRVWIFLAMKDRRQIKVCGHDGLGEEASRVVCNR</sequence>
<evidence type="ECO:0000313" key="1">
    <source>
        <dbReference type="EMBL" id="SBT03850.1"/>
    </source>
</evidence>
<dbReference type="EMBL" id="FLQX01000020">
    <property type="protein sequence ID" value="SBT03850.1"/>
    <property type="molecule type" value="Genomic_DNA"/>
</dbReference>
<keyword evidence="2" id="KW-1185">Reference proteome</keyword>
<gene>
    <name evidence="1" type="ORF">ACCAA_1160020</name>
</gene>
<organism evidence="1 2">
    <name type="scientific">Candidatus Accumulibacter aalborgensis</name>
    <dbReference type="NCBI Taxonomy" id="1860102"/>
    <lineage>
        <taxon>Bacteria</taxon>
        <taxon>Pseudomonadati</taxon>
        <taxon>Pseudomonadota</taxon>
        <taxon>Betaproteobacteria</taxon>
        <taxon>Candidatus Accumulibacter</taxon>
    </lineage>
</organism>
<accession>A0A1A8XFA8</accession>
<evidence type="ECO:0000313" key="2">
    <source>
        <dbReference type="Proteomes" id="UP000199169"/>
    </source>
</evidence>
<protein>
    <submittedName>
        <fullName evidence="1">Uncharacterized protein</fullName>
    </submittedName>
</protein>
<dbReference type="Proteomes" id="UP000199169">
    <property type="component" value="Unassembled WGS sequence"/>
</dbReference>